<feature type="compositionally biased region" description="Basic and acidic residues" evidence="1">
    <location>
        <begin position="398"/>
        <end position="410"/>
    </location>
</feature>
<keyword evidence="3" id="KW-1185">Reference proteome</keyword>
<feature type="compositionally biased region" description="Polar residues" evidence="1">
    <location>
        <begin position="13"/>
        <end position="30"/>
    </location>
</feature>
<feature type="compositionally biased region" description="Polar residues" evidence="1">
    <location>
        <begin position="145"/>
        <end position="161"/>
    </location>
</feature>
<sequence>MMNQQHSHHQHSPTNNRLSSPGTNGHSQPLPSMILQDMLPNHTANGGAAASIPSMSYGNLLGQTQQLVGSSNPNVSDEQAFLLLQQQRDLIEQQKEQIALLQASIQSRLLQQQMNSNGNGYATTTSNIPPSIVASHQQHASSSSNGVSTSPLHSNNMNGGSLHQNNLPPLTHHHNHGYHHQLSNNQQHHSSTTSTAFAQQPNFVIPQQNILPSLQTFQNPPPQQHVFTSNNQTPANFYISDPNFNYPQHHMQTNPMYQQQTGRKQVTLFDDFDELFADGCFEYGNTPPANNVNSNQEQLFNTALNNQFNAQQFVIPAGQEVLPATPLTSWLRIPDQDSMFYRNSYDYNAAFETSPGILAAASSIVPQQQQEMIPPVVTAVQQQPSRNVQQAPPPSHVLQHERRGPKRKFDDVDENITDNDQSKKIKQFDTLQQHIQNPNFEFLDVGDVSVDSTSTDATNNIMNTMMASFFPTDPNKGLDLAASMTHNVPGNSNSYSLLNKLKYVNNSITIVLLNGDPIIECIKFTPKKKMTFELLSLLEVDPIVLASLTGYQYDIYLDQSLLLRYGKRSTSNGNESKQTLDAYQLYLTAQITVDGKELKEIDEYFKFKTVLKNQKALNFKIEQLGNDTRWNEQIVGTNINSRLSFDIEVKMVKPIKGITINLLLFLQQQVPTVTGDVEMETLLRWNVPVLVQGSRRKKKTEKDSELKECFGERMWPLVDLQMALLNRKHAENADPEMDPGEDGYGLMDDILKTRSENVFRPIGDSVLNEIVKEAENNLCKDSNNLHALRLFEKYFQQKYFSGTSLEILNLTRYLAAKTLNKDYMLPDIQPSSLDGDISASLITPGACTNRNMLNNILPEHITELDLNILLKLTYLYSRYEPIFKADGCNNTEKMIKYCCQLATNSQFSIKTKVFSLYRLAESEYLKLNIDKTRLSYQSLEKCNQCYFFIQRCLKEEPTMTKGDVRHIKALEASVLNLKSILLSNIHNLEHFASTPNIATEQEINEKLMSLRDIIQYKHAAFQIRGRYTPKCTSFAQICNNVAASLRVYFMLFKMTSKYTPKRAIAMLNVIKKMQSRAVTVHKQANPNTSHLAYSLYKYNLKTTDLLMLEEMKADDPNENELDEKIEKAAADKRKSYSNYRALKDQFLGQ</sequence>
<gene>
    <name evidence="2" type="ORF">NAEGRDRAFT_57767</name>
</gene>
<dbReference type="GeneID" id="8858793"/>
<proteinExistence type="predicted"/>
<dbReference type="RefSeq" id="XP_002678437.1">
    <property type="nucleotide sequence ID" value="XM_002678391.1"/>
</dbReference>
<feature type="region of interest" description="Disordered" evidence="1">
    <location>
        <begin position="116"/>
        <end position="195"/>
    </location>
</feature>
<dbReference type="Proteomes" id="UP000006671">
    <property type="component" value="Unassembled WGS sequence"/>
</dbReference>
<feature type="region of interest" description="Disordered" evidence="1">
    <location>
        <begin position="386"/>
        <end position="414"/>
    </location>
</feature>
<organism evidence="3">
    <name type="scientific">Naegleria gruberi</name>
    <name type="common">Amoeba</name>
    <dbReference type="NCBI Taxonomy" id="5762"/>
    <lineage>
        <taxon>Eukaryota</taxon>
        <taxon>Discoba</taxon>
        <taxon>Heterolobosea</taxon>
        <taxon>Tetramitia</taxon>
        <taxon>Eutetramitia</taxon>
        <taxon>Vahlkampfiidae</taxon>
        <taxon>Naegleria</taxon>
    </lineage>
</organism>
<feature type="compositionally biased region" description="Polar residues" evidence="1">
    <location>
        <begin position="225"/>
        <end position="235"/>
    </location>
</feature>
<feature type="region of interest" description="Disordered" evidence="1">
    <location>
        <begin position="1"/>
        <end position="33"/>
    </location>
</feature>
<feature type="region of interest" description="Disordered" evidence="1">
    <location>
        <begin position="213"/>
        <end position="242"/>
    </location>
</feature>
<name>D2VC65_NAEGR</name>
<dbReference type="KEGG" id="ngr:NAEGRDRAFT_57767"/>
<protein>
    <submittedName>
        <fullName evidence="2">Predicted protein</fullName>
    </submittedName>
</protein>
<dbReference type="VEuPathDB" id="AmoebaDB:NAEGRDRAFT_57767"/>
<feature type="compositionally biased region" description="Polar residues" evidence="1">
    <location>
        <begin position="116"/>
        <end position="129"/>
    </location>
</feature>
<evidence type="ECO:0000313" key="3">
    <source>
        <dbReference type="Proteomes" id="UP000006671"/>
    </source>
</evidence>
<dbReference type="InParanoid" id="D2VC65"/>
<accession>D2VC65</accession>
<evidence type="ECO:0000313" key="2">
    <source>
        <dbReference type="EMBL" id="EFC45693.1"/>
    </source>
</evidence>
<reference evidence="2 3" key="1">
    <citation type="journal article" date="2010" name="Cell">
        <title>The genome of Naegleria gruberi illuminates early eukaryotic versatility.</title>
        <authorList>
            <person name="Fritz-Laylin L.K."/>
            <person name="Prochnik S.E."/>
            <person name="Ginger M.L."/>
            <person name="Dacks J.B."/>
            <person name="Carpenter M.L."/>
            <person name="Field M.C."/>
            <person name="Kuo A."/>
            <person name="Paredez A."/>
            <person name="Chapman J."/>
            <person name="Pham J."/>
            <person name="Shu S."/>
            <person name="Neupane R."/>
            <person name="Cipriano M."/>
            <person name="Mancuso J."/>
            <person name="Tu H."/>
            <person name="Salamov A."/>
            <person name="Lindquist E."/>
            <person name="Shapiro H."/>
            <person name="Lucas S."/>
            <person name="Grigoriev I.V."/>
            <person name="Cande W.Z."/>
            <person name="Fulton C."/>
            <person name="Rokhsar D.S."/>
            <person name="Dawson S.C."/>
        </authorList>
    </citation>
    <scope>NUCLEOTIDE SEQUENCE [LARGE SCALE GENOMIC DNA]</scope>
    <source>
        <strain evidence="2 3">NEG-M</strain>
    </source>
</reference>
<dbReference type="OrthoDB" id="10445959at2759"/>
<feature type="compositionally biased region" description="Low complexity" evidence="1">
    <location>
        <begin position="180"/>
        <end position="191"/>
    </location>
</feature>
<evidence type="ECO:0000256" key="1">
    <source>
        <dbReference type="SAM" id="MobiDB-lite"/>
    </source>
</evidence>
<feature type="compositionally biased region" description="Basic residues" evidence="1">
    <location>
        <begin position="1"/>
        <end position="11"/>
    </location>
</feature>
<dbReference type="EMBL" id="GG738862">
    <property type="protein sequence ID" value="EFC45693.1"/>
    <property type="molecule type" value="Genomic_DNA"/>
</dbReference>
<dbReference type="AlphaFoldDB" id="D2VC65"/>
<feature type="compositionally biased region" description="Low complexity" evidence="1">
    <location>
        <begin position="134"/>
        <end position="144"/>
    </location>
</feature>